<evidence type="ECO:0000313" key="3">
    <source>
        <dbReference type="Proteomes" id="UP000807769"/>
    </source>
</evidence>
<name>A0A9P7ED15_9AGAM</name>
<evidence type="ECO:0000256" key="1">
    <source>
        <dbReference type="SAM" id="MobiDB-lite"/>
    </source>
</evidence>
<dbReference type="GeneID" id="64633966"/>
<proteinExistence type="predicted"/>
<gene>
    <name evidence="2" type="ORF">BJ212DRAFT_1479773</name>
</gene>
<dbReference type="Proteomes" id="UP000807769">
    <property type="component" value="Unassembled WGS sequence"/>
</dbReference>
<accession>A0A9P7ED15</accession>
<feature type="region of interest" description="Disordered" evidence="1">
    <location>
        <begin position="131"/>
        <end position="154"/>
    </location>
</feature>
<dbReference type="AlphaFoldDB" id="A0A9P7ED15"/>
<reference evidence="2" key="1">
    <citation type="journal article" date="2020" name="New Phytol.">
        <title>Comparative genomics reveals dynamic genome evolution in host specialist ectomycorrhizal fungi.</title>
        <authorList>
            <person name="Lofgren L.A."/>
            <person name="Nguyen N.H."/>
            <person name="Vilgalys R."/>
            <person name="Ruytinx J."/>
            <person name="Liao H.L."/>
            <person name="Branco S."/>
            <person name="Kuo A."/>
            <person name="LaButti K."/>
            <person name="Lipzen A."/>
            <person name="Andreopoulos W."/>
            <person name="Pangilinan J."/>
            <person name="Riley R."/>
            <person name="Hundley H."/>
            <person name="Na H."/>
            <person name="Barry K."/>
            <person name="Grigoriev I.V."/>
            <person name="Stajich J.E."/>
            <person name="Kennedy P.G."/>
        </authorList>
    </citation>
    <scope>NUCLEOTIDE SEQUENCE</scope>
    <source>
        <strain evidence="2">MN1</strain>
    </source>
</reference>
<organism evidence="2 3">
    <name type="scientific">Suillus subaureus</name>
    <dbReference type="NCBI Taxonomy" id="48587"/>
    <lineage>
        <taxon>Eukaryota</taxon>
        <taxon>Fungi</taxon>
        <taxon>Dikarya</taxon>
        <taxon>Basidiomycota</taxon>
        <taxon>Agaricomycotina</taxon>
        <taxon>Agaricomycetes</taxon>
        <taxon>Agaricomycetidae</taxon>
        <taxon>Boletales</taxon>
        <taxon>Suillineae</taxon>
        <taxon>Suillaceae</taxon>
        <taxon>Suillus</taxon>
    </lineage>
</organism>
<protein>
    <submittedName>
        <fullName evidence="2">Uncharacterized protein</fullName>
    </submittedName>
</protein>
<dbReference type="RefSeq" id="XP_041194009.1">
    <property type="nucleotide sequence ID" value="XM_041339950.1"/>
</dbReference>
<comment type="caution">
    <text evidence="2">The sequence shown here is derived from an EMBL/GenBank/DDBJ whole genome shotgun (WGS) entry which is preliminary data.</text>
</comment>
<sequence length="154" mass="17192">MILQQALAISSRPLMADARSEAVRHGILVEDNFDRFVTVRASTGALYAEMREGLLSDETSFASRPLVDYLKRLSQFIPSSPFFDALCPRLGCEVFLHILKNCIKAPKLRTVTLCVFSAFQVFQPPGISIEVGSSESSPSRQMPTQALRHNRRGY</sequence>
<dbReference type="EMBL" id="JABBWG010000012">
    <property type="protein sequence ID" value="KAG1817949.1"/>
    <property type="molecule type" value="Genomic_DNA"/>
</dbReference>
<evidence type="ECO:0000313" key="2">
    <source>
        <dbReference type="EMBL" id="KAG1817949.1"/>
    </source>
</evidence>
<keyword evidence="3" id="KW-1185">Reference proteome</keyword>
<dbReference type="OrthoDB" id="26242at2759"/>